<dbReference type="SUPFAM" id="SSF55811">
    <property type="entry name" value="Nudix"/>
    <property type="match status" value="1"/>
</dbReference>
<evidence type="ECO:0000256" key="2">
    <source>
        <dbReference type="ARBA" id="ARBA00022723"/>
    </source>
</evidence>
<dbReference type="PROSITE" id="PS51462">
    <property type="entry name" value="NUDIX"/>
    <property type="match status" value="1"/>
</dbReference>
<dbReference type="InterPro" id="IPR000086">
    <property type="entry name" value="NUDIX_hydrolase_dom"/>
</dbReference>
<evidence type="ECO:0000256" key="3">
    <source>
        <dbReference type="ARBA" id="ARBA00022801"/>
    </source>
</evidence>
<dbReference type="VEuPathDB" id="FungiDB:HGUI_03576"/>
<dbReference type="Gene3D" id="3.90.79.10">
    <property type="entry name" value="Nucleoside Triphosphate Pyrophosphohydrolase"/>
    <property type="match status" value="1"/>
</dbReference>
<evidence type="ECO:0000256" key="1">
    <source>
        <dbReference type="ARBA" id="ARBA00001946"/>
    </source>
</evidence>
<gene>
    <name evidence="6" type="ORF">HGUI_03576</name>
</gene>
<dbReference type="Proteomes" id="UP000183365">
    <property type="component" value="Unassembled WGS sequence"/>
</dbReference>
<sequence>MRGPKKITTNSSNYILSKNLIDAYESVANTDRSTNLFIKDFRVVAGCFPIDLLHKTVLMIKHKKGGNYIIPKGGIEFDELRYKKTSCETPQNFENIPGVTYCFREGALRETWEEAGVEGKVTKDLGCFYYTDSSNTNKNYQAWVDRRPRMFPKSIEYYYQMEVDKVCNSWPEDDKRIQKWLDLDEAIWNLVSNGRFSAFKALLNTDLVEDKDELYAKYFKSDLKDKKCKLYFRNKPYKKFSEEICEATVVLVDIILNKRGDKIMVNNDESINHESVNMIDEPFVWRSSKFFNWVKDNKIKSVKFKSLKDPVGYVRKDKNSKSKKLDFMDLGTYKYAVTCCVYEVDESIEMKGRKWVSIEKWKKNTTGVGNIVKKFIEDDDEDLIAQMQNMEI</sequence>
<evidence type="ECO:0000313" key="7">
    <source>
        <dbReference type="Proteomes" id="UP000183365"/>
    </source>
</evidence>
<dbReference type="InterPro" id="IPR015797">
    <property type="entry name" value="NUDIX_hydrolase-like_dom_sf"/>
</dbReference>
<comment type="cofactor">
    <cofactor evidence="1">
        <name>Mg(2+)</name>
        <dbReference type="ChEBI" id="CHEBI:18420"/>
    </cofactor>
</comment>
<dbReference type="OrthoDB" id="3971373at2759"/>
<dbReference type="InterPro" id="IPR047198">
    <property type="entry name" value="DDP-like_NUDIX"/>
</dbReference>
<keyword evidence="7" id="KW-1185">Reference proteome</keyword>
<evidence type="ECO:0000259" key="5">
    <source>
        <dbReference type="PROSITE" id="PS51462"/>
    </source>
</evidence>
<dbReference type="AlphaFoldDB" id="A0A1L0D2J2"/>
<dbReference type="GO" id="GO:0005634">
    <property type="term" value="C:nucleus"/>
    <property type="evidence" value="ECO:0007669"/>
    <property type="project" value="TreeGrafter"/>
</dbReference>
<name>A0A1L0D2J2_9ASCO</name>
<dbReference type="GO" id="GO:0005737">
    <property type="term" value="C:cytoplasm"/>
    <property type="evidence" value="ECO:0007669"/>
    <property type="project" value="TreeGrafter"/>
</dbReference>
<feature type="domain" description="Nudix hydrolase" evidence="5">
    <location>
        <begin position="40"/>
        <end position="203"/>
    </location>
</feature>
<dbReference type="GO" id="GO:0016462">
    <property type="term" value="F:pyrophosphatase activity"/>
    <property type="evidence" value="ECO:0007669"/>
    <property type="project" value="InterPro"/>
</dbReference>
<dbReference type="EMBL" id="FQNF01000097">
    <property type="protein sequence ID" value="SGZ41375.1"/>
    <property type="molecule type" value="Genomic_DNA"/>
</dbReference>
<dbReference type="CDD" id="cd04666">
    <property type="entry name" value="NUDIX_DIPP2_like_Nudt4"/>
    <property type="match status" value="1"/>
</dbReference>
<organism evidence="6 7">
    <name type="scientific">Hanseniaspora guilliermondii</name>
    <dbReference type="NCBI Taxonomy" id="56406"/>
    <lineage>
        <taxon>Eukaryota</taxon>
        <taxon>Fungi</taxon>
        <taxon>Dikarya</taxon>
        <taxon>Ascomycota</taxon>
        <taxon>Saccharomycotina</taxon>
        <taxon>Saccharomycetes</taxon>
        <taxon>Saccharomycodales</taxon>
        <taxon>Saccharomycodaceae</taxon>
        <taxon>Hanseniaspora</taxon>
    </lineage>
</organism>
<keyword evidence="4" id="KW-0460">Magnesium</keyword>
<keyword evidence="2" id="KW-0479">Metal-binding</keyword>
<evidence type="ECO:0000256" key="4">
    <source>
        <dbReference type="ARBA" id="ARBA00022842"/>
    </source>
</evidence>
<evidence type="ECO:0000313" key="6">
    <source>
        <dbReference type="EMBL" id="SGZ41375.1"/>
    </source>
</evidence>
<accession>A0A1L0D2J2</accession>
<protein>
    <recommendedName>
        <fullName evidence="5">Nudix hydrolase domain-containing protein</fullName>
    </recommendedName>
</protein>
<reference evidence="7" key="1">
    <citation type="submission" date="2016-11" db="EMBL/GenBank/DDBJ databases">
        <authorList>
            <person name="Guldener U."/>
        </authorList>
    </citation>
    <scope>NUCLEOTIDE SEQUENCE [LARGE SCALE GENOMIC DNA]</scope>
</reference>
<keyword evidence="3" id="KW-0378">Hydrolase</keyword>
<dbReference type="PANTHER" id="PTHR12629:SF0">
    <property type="entry name" value="DIPHOSPHOINOSITOL-POLYPHOSPHATE DIPHOSPHATASE"/>
    <property type="match status" value="1"/>
</dbReference>
<proteinExistence type="predicted"/>
<dbReference type="GO" id="GO:0046872">
    <property type="term" value="F:metal ion binding"/>
    <property type="evidence" value="ECO:0007669"/>
    <property type="project" value="UniProtKB-KW"/>
</dbReference>
<dbReference type="PANTHER" id="PTHR12629">
    <property type="entry name" value="DIPHOSPHOINOSITOL POLYPHOSPHATE PHOSPHOHYDROLASE"/>
    <property type="match status" value="1"/>
</dbReference>